<accession>A0A6L7EMY7</accession>
<gene>
    <name evidence="3" type="ORF">GRQ65_03920</name>
</gene>
<dbReference type="EMBL" id="WUEK01000002">
    <property type="protein sequence ID" value="MXG88693.1"/>
    <property type="molecule type" value="Genomic_DNA"/>
</dbReference>
<reference evidence="3 4" key="1">
    <citation type="submission" date="2019-12" db="EMBL/GenBank/DDBJ databases">
        <authorList>
            <person name="Kun Z."/>
        </authorList>
    </citation>
    <scope>NUCLEOTIDE SEQUENCE [LARGE SCALE GENOMIC DNA]</scope>
    <source>
        <strain evidence="3 4">YIM 123512</strain>
    </source>
</reference>
<protein>
    <recommendedName>
        <fullName evidence="2">HNH nuclease domain-containing protein</fullName>
    </recommendedName>
</protein>
<evidence type="ECO:0000313" key="4">
    <source>
        <dbReference type="Proteomes" id="UP000473325"/>
    </source>
</evidence>
<keyword evidence="4" id="KW-1185">Reference proteome</keyword>
<evidence type="ECO:0000313" key="3">
    <source>
        <dbReference type="EMBL" id="MXG88693.1"/>
    </source>
</evidence>
<dbReference type="AlphaFoldDB" id="A0A6L7EMY7"/>
<dbReference type="Gene3D" id="1.10.30.50">
    <property type="match status" value="1"/>
</dbReference>
<dbReference type="RefSeq" id="WP_160875351.1">
    <property type="nucleotide sequence ID" value="NZ_WUEK01000002.1"/>
</dbReference>
<organism evidence="3 4">
    <name type="scientific">Nocardioides flavescens</name>
    <dbReference type="NCBI Taxonomy" id="2691959"/>
    <lineage>
        <taxon>Bacteria</taxon>
        <taxon>Bacillati</taxon>
        <taxon>Actinomycetota</taxon>
        <taxon>Actinomycetes</taxon>
        <taxon>Propionibacteriales</taxon>
        <taxon>Nocardioidaceae</taxon>
        <taxon>Nocardioides</taxon>
    </lineage>
</organism>
<feature type="domain" description="HNH nuclease" evidence="2">
    <location>
        <begin position="356"/>
        <end position="411"/>
    </location>
</feature>
<name>A0A6L7EMY7_9ACTN</name>
<dbReference type="SMART" id="SM00507">
    <property type="entry name" value="HNHc"/>
    <property type="match status" value="1"/>
</dbReference>
<feature type="compositionally biased region" description="Basic and acidic residues" evidence="1">
    <location>
        <begin position="442"/>
        <end position="458"/>
    </location>
</feature>
<dbReference type="InterPro" id="IPR003615">
    <property type="entry name" value="HNH_nuc"/>
</dbReference>
<proteinExistence type="predicted"/>
<feature type="compositionally biased region" description="Pro residues" evidence="1">
    <location>
        <begin position="460"/>
        <end position="470"/>
    </location>
</feature>
<evidence type="ECO:0000259" key="2">
    <source>
        <dbReference type="SMART" id="SM00507"/>
    </source>
</evidence>
<comment type="caution">
    <text evidence="3">The sequence shown here is derived from an EMBL/GenBank/DDBJ whole genome shotgun (WGS) entry which is preliminary data.</text>
</comment>
<feature type="region of interest" description="Disordered" evidence="1">
    <location>
        <begin position="442"/>
        <end position="470"/>
    </location>
</feature>
<dbReference type="CDD" id="cd00085">
    <property type="entry name" value="HNHc"/>
    <property type="match status" value="1"/>
</dbReference>
<evidence type="ECO:0000256" key="1">
    <source>
        <dbReference type="SAM" id="MobiDB-lite"/>
    </source>
</evidence>
<dbReference type="Proteomes" id="UP000473325">
    <property type="component" value="Unassembled WGS sequence"/>
</dbReference>
<sequence>MTAAPLTPEAPPVPTAVLLERITDATARRAAVEVELAELASAWAHAHVVALASPRIWGHDPVAPYGLHVGNTHVDNIEWYALPELRWDAAASFAAAQGMSTAAGEMLLRDVLTLELRLPLTWARVRAGEVAVWRARRIAQRVLGEAADVVASIDAEVAPRAHSIGLTGLDRLVEAAMLTLHAEQYEIEQMEALETRHVTADREADRFGITEYVIRADQVDLAAFDTMIGRLAAALKRDGSYESLDVRRSIAVGIIADPARAQALLDDTGAKVPASREVFAYLHLTETNLLGLDPVTLDHTGRPHLTQTIATWAGRDDLRLTITPVHHCTGCARCAKTTGPHDHDARATTQHDPLPAQRVQVELQDPACVFPYCTRPTRACDLDHRVPFTGDDQGGATCPCNLTPLCRHHHRLKTHTGWHYRPHGPAGSGVYEWTDRYGQTFVRDRAGTRASGDRDDGPRSMPPCPSPTSS</sequence>